<gene>
    <name evidence="2" type="ORF">TorRG33x02_201900</name>
</gene>
<dbReference type="AlphaFoldDB" id="A0A2P5EEV5"/>
<evidence type="ECO:0000313" key="3">
    <source>
        <dbReference type="Proteomes" id="UP000237000"/>
    </source>
</evidence>
<reference evidence="3" key="1">
    <citation type="submission" date="2016-06" db="EMBL/GenBank/DDBJ databases">
        <title>Parallel loss of symbiosis genes in relatives of nitrogen-fixing non-legume Parasponia.</title>
        <authorList>
            <person name="Van Velzen R."/>
            <person name="Holmer R."/>
            <person name="Bu F."/>
            <person name="Rutten L."/>
            <person name="Van Zeijl A."/>
            <person name="Liu W."/>
            <person name="Santuari L."/>
            <person name="Cao Q."/>
            <person name="Sharma T."/>
            <person name="Shen D."/>
            <person name="Roswanjaya Y."/>
            <person name="Wardhani T."/>
            <person name="Kalhor M.S."/>
            <person name="Jansen J."/>
            <person name="Van den Hoogen J."/>
            <person name="Gungor B."/>
            <person name="Hartog M."/>
            <person name="Hontelez J."/>
            <person name="Verver J."/>
            <person name="Yang W.-C."/>
            <person name="Schijlen E."/>
            <person name="Repin R."/>
            <person name="Schilthuizen M."/>
            <person name="Schranz E."/>
            <person name="Heidstra R."/>
            <person name="Miyata K."/>
            <person name="Fedorova E."/>
            <person name="Kohlen W."/>
            <person name="Bisseling T."/>
            <person name="Smit S."/>
            <person name="Geurts R."/>
        </authorList>
    </citation>
    <scope>NUCLEOTIDE SEQUENCE [LARGE SCALE GENOMIC DNA]</scope>
    <source>
        <strain evidence="3">cv. RG33-2</strain>
    </source>
</reference>
<dbReference type="Proteomes" id="UP000237000">
    <property type="component" value="Unassembled WGS sequence"/>
</dbReference>
<keyword evidence="3" id="KW-1185">Reference proteome</keyword>
<dbReference type="EMBL" id="JXTC01000169">
    <property type="protein sequence ID" value="PON84070.1"/>
    <property type="molecule type" value="Genomic_DNA"/>
</dbReference>
<proteinExistence type="predicted"/>
<name>A0A2P5EEV5_TREOI</name>
<accession>A0A2P5EEV5</accession>
<evidence type="ECO:0000313" key="2">
    <source>
        <dbReference type="EMBL" id="PON84070.1"/>
    </source>
</evidence>
<organism evidence="2 3">
    <name type="scientific">Trema orientale</name>
    <name type="common">Charcoal tree</name>
    <name type="synonym">Celtis orientalis</name>
    <dbReference type="NCBI Taxonomy" id="63057"/>
    <lineage>
        <taxon>Eukaryota</taxon>
        <taxon>Viridiplantae</taxon>
        <taxon>Streptophyta</taxon>
        <taxon>Embryophyta</taxon>
        <taxon>Tracheophyta</taxon>
        <taxon>Spermatophyta</taxon>
        <taxon>Magnoliopsida</taxon>
        <taxon>eudicotyledons</taxon>
        <taxon>Gunneridae</taxon>
        <taxon>Pentapetalae</taxon>
        <taxon>rosids</taxon>
        <taxon>fabids</taxon>
        <taxon>Rosales</taxon>
        <taxon>Cannabaceae</taxon>
        <taxon>Trema</taxon>
    </lineage>
</organism>
<sequence>MRKNINDRKLSSESKKRRVENRVKMKEGIGSSSSISDLSGKEFITPVGFTDDVLSEKMKEKKPVSIRPQGLTSMDEKMDEILGIDARSLG</sequence>
<feature type="region of interest" description="Disordered" evidence="1">
    <location>
        <begin position="1"/>
        <end position="35"/>
    </location>
</feature>
<evidence type="ECO:0000256" key="1">
    <source>
        <dbReference type="SAM" id="MobiDB-lite"/>
    </source>
</evidence>
<comment type="caution">
    <text evidence="2">The sequence shown here is derived from an EMBL/GenBank/DDBJ whole genome shotgun (WGS) entry which is preliminary data.</text>
</comment>
<feature type="compositionally biased region" description="Basic and acidic residues" evidence="1">
    <location>
        <begin position="1"/>
        <end position="27"/>
    </location>
</feature>
<dbReference type="InParanoid" id="A0A2P5EEV5"/>
<protein>
    <submittedName>
        <fullName evidence="2">Uncharacterized protein</fullName>
    </submittedName>
</protein>